<gene>
    <name evidence="1" type="ORF">EDD33_2500</name>
</gene>
<sequence>MLYVATTLVCFALLAFLTGSIDRRPDGDDR</sequence>
<evidence type="ECO:0000313" key="2">
    <source>
        <dbReference type="Proteomes" id="UP000281738"/>
    </source>
</evidence>
<reference evidence="1 2" key="1">
    <citation type="submission" date="2018-11" db="EMBL/GenBank/DDBJ databases">
        <title>Sequencing the genomes of 1000 actinobacteria strains.</title>
        <authorList>
            <person name="Klenk H.-P."/>
        </authorList>
    </citation>
    <scope>NUCLEOTIDE SEQUENCE [LARGE SCALE GENOMIC DNA]</scope>
    <source>
        <strain evidence="1 2">DSM 12652</strain>
    </source>
</reference>
<accession>A0A3N2CVQ7</accession>
<dbReference type="EMBL" id="RKHO01000001">
    <property type="protein sequence ID" value="ROR91630.1"/>
    <property type="molecule type" value="Genomic_DNA"/>
</dbReference>
<evidence type="ECO:0000313" key="1">
    <source>
        <dbReference type="EMBL" id="ROR91630.1"/>
    </source>
</evidence>
<dbReference type="Proteomes" id="UP000281738">
    <property type="component" value="Unassembled WGS sequence"/>
</dbReference>
<comment type="caution">
    <text evidence="1">The sequence shown here is derived from an EMBL/GenBank/DDBJ whole genome shotgun (WGS) entry which is preliminary data.</text>
</comment>
<proteinExistence type="predicted"/>
<protein>
    <submittedName>
        <fullName evidence="1">Uncharacterized protein</fullName>
    </submittedName>
</protein>
<keyword evidence="2" id="KW-1185">Reference proteome</keyword>
<name>A0A3N2CVQ7_9ACTN</name>
<dbReference type="AlphaFoldDB" id="A0A3N2CVQ7"/>
<organism evidence="1 2">
    <name type="scientific">Nocardioides aurantiacus</name>
    <dbReference type="NCBI Taxonomy" id="86796"/>
    <lineage>
        <taxon>Bacteria</taxon>
        <taxon>Bacillati</taxon>
        <taxon>Actinomycetota</taxon>
        <taxon>Actinomycetes</taxon>
        <taxon>Propionibacteriales</taxon>
        <taxon>Nocardioidaceae</taxon>
        <taxon>Nocardioides</taxon>
    </lineage>
</organism>